<feature type="region of interest" description="Disordered" evidence="1">
    <location>
        <begin position="1053"/>
        <end position="1076"/>
    </location>
</feature>
<feature type="region of interest" description="Disordered" evidence="1">
    <location>
        <begin position="1"/>
        <end position="65"/>
    </location>
</feature>
<keyword evidence="3" id="KW-1185">Reference proteome</keyword>
<feature type="compositionally biased region" description="Low complexity" evidence="1">
    <location>
        <begin position="145"/>
        <end position="155"/>
    </location>
</feature>
<proteinExistence type="predicted"/>
<feature type="region of interest" description="Disordered" evidence="1">
    <location>
        <begin position="811"/>
        <end position="851"/>
    </location>
</feature>
<feature type="region of interest" description="Disordered" evidence="1">
    <location>
        <begin position="1088"/>
        <end position="1129"/>
    </location>
</feature>
<feature type="compositionally biased region" description="Polar residues" evidence="1">
    <location>
        <begin position="225"/>
        <end position="237"/>
    </location>
</feature>
<dbReference type="KEGG" id="lmi:LMXM_19_0370"/>
<feature type="compositionally biased region" description="Polar residues" evidence="1">
    <location>
        <begin position="595"/>
        <end position="607"/>
    </location>
</feature>
<dbReference type="GeneID" id="13447795"/>
<feature type="region of interest" description="Disordered" evidence="1">
    <location>
        <begin position="145"/>
        <end position="274"/>
    </location>
</feature>
<dbReference type="VEuPathDB" id="TriTrypDB:LmxM.19.0370"/>
<organism evidence="2 3">
    <name type="scientific">Leishmania mexicana (strain MHOM/GT/2001/U1103)</name>
    <dbReference type="NCBI Taxonomy" id="929439"/>
    <lineage>
        <taxon>Eukaryota</taxon>
        <taxon>Discoba</taxon>
        <taxon>Euglenozoa</taxon>
        <taxon>Kinetoplastea</taxon>
        <taxon>Metakinetoplastina</taxon>
        <taxon>Trypanosomatida</taxon>
        <taxon>Trypanosomatidae</taxon>
        <taxon>Leishmaniinae</taxon>
        <taxon>Leishmania</taxon>
    </lineage>
</organism>
<feature type="region of interest" description="Disordered" evidence="1">
    <location>
        <begin position="561"/>
        <end position="618"/>
    </location>
</feature>
<feature type="region of interest" description="Disordered" evidence="1">
    <location>
        <begin position="394"/>
        <end position="430"/>
    </location>
</feature>
<dbReference type="OrthoDB" id="266640at2759"/>
<dbReference type="EMBL" id="FR799572">
    <property type="protein sequence ID" value="CBZ25710.1"/>
    <property type="molecule type" value="Genomic_DNA"/>
</dbReference>
<dbReference type="Proteomes" id="UP000007259">
    <property type="component" value="Chromosome 19"/>
</dbReference>
<feature type="region of interest" description="Disordered" evidence="1">
    <location>
        <begin position="1019"/>
        <end position="1039"/>
    </location>
</feature>
<protein>
    <submittedName>
        <fullName evidence="2">Uncharacterized protein</fullName>
    </submittedName>
</protein>
<evidence type="ECO:0000313" key="2">
    <source>
        <dbReference type="EMBL" id="CBZ25710.1"/>
    </source>
</evidence>
<feature type="compositionally biased region" description="Low complexity" evidence="1">
    <location>
        <begin position="905"/>
        <end position="916"/>
    </location>
</feature>
<feature type="compositionally biased region" description="Low complexity" evidence="1">
    <location>
        <begin position="958"/>
        <end position="976"/>
    </location>
</feature>
<name>E9ARY9_LEIMU</name>
<gene>
    <name evidence="2" type="ORF">LMXM_19_0370</name>
</gene>
<sequence>MPTLPSGSVEKSKSPLPVDSVQLTKDSARPSGSRRDSAASWLHPLSSTEVPDSDQPHNPLFSRHGVQLTNGDDIVVGGGGAGSSSLLSATEISPMRAREVSGCKPRLNSSSITSSCRGYARLAGLLTRRGGDGKSRKSVAVSSTSHSAATCSGSAPQGTVIAAPSGSAERNPLQRSYNNSGEVDLSEDVRLDNGRCDWPSTPSPKTASVSHRRGSRSPRGAVGVLQSTSVVNSTIQSRSRRELCASPLTSQSSRASPHATLRLDGGSVTNGAGLDSSGAQFVPLGSSDMANRNGSPNRLQRSYCSVVDDKATTLFTLRNRSYRQKLISGSSLSTSASQSLLQIGSTRAPQGQTPRNAGDLDASLHVSKNMRSLRDAKVALLRRTQHGNVCSLRSSRTHSLQRSHSNASICDGDPLSQRASKMRPGSREKRCTNSAAGFLASGDRVESAHSIAADDDVVRISVPPAGLSSPLTHWGMDFPLAVAVPDMGSGKSEHNISVSGAQRRLSRPEDKPLLEVMETSSCASQGWCEVGNGAPWCPSLVEHATRSRIAVAASSLSKSMDRQTAASIRGESPFQRSSTTRRGTFFPPRMPSGFYSLSPTGGYSSSTDSEEENRLREQHRNRVDEVLRQLNAPMRSTTVDDRLAAASMRNNSSYPSVRGASVGADASQIDNNNSSAFAGIGGLDGGVGFVAFCASGTGGGNANTSTTVNANGGGGGDGGGWLGVGGAATTEDWYARMRKKLEEEKAEAAAAAVVASDASFTSAAPSSLSAPTHIPAATSRIHSKESTQPEMQMPAIDRTTTCKGLLPLLRSTRSSRAPSATPLHNSLSSGEPQASPPTLNQTFVPKTSPTVASAGERFVRRLQPGILTRMPLSHTCAALGSADGGAATTRPHPPEAKLTEENSVAASSPSTLPSLPATALTVPVNAVQSADSSRAALLPELEVIEPRHRPSPLDADDGSVSSMGSTSTVAPLKSSSSRHSSENLLWMSSRSVSMVDTSHSQPDLRRHCSLPQIVPRQGMTTLKPSPPRQHSNSTIATSVQSRVHNGVRLTLVPSGAGAQPLEGTSATPTREVPASRVGATTRESACTGADVNGGLCCNPSARAPRQGASARKQPSAGARSTEKSTSSAGALAAILASARLSDS</sequence>
<dbReference type="PhylomeDB" id="E9ARY9"/>
<feature type="compositionally biased region" description="Low complexity" evidence="1">
    <location>
        <begin position="811"/>
        <end position="822"/>
    </location>
</feature>
<evidence type="ECO:0000313" key="3">
    <source>
        <dbReference type="Proteomes" id="UP000007259"/>
    </source>
</evidence>
<accession>E9ARY9</accession>
<feature type="region of interest" description="Disordered" evidence="1">
    <location>
        <begin position="881"/>
        <end position="916"/>
    </location>
</feature>
<feature type="region of interest" description="Disordered" evidence="1">
    <location>
        <begin position="945"/>
        <end position="976"/>
    </location>
</feature>
<reference evidence="2 3" key="1">
    <citation type="journal article" date="2011" name="Genome Res.">
        <title>Chromosome and gene copy number variation allow major structural change between species and strains of Leishmania.</title>
        <authorList>
            <person name="Rogers M.B."/>
            <person name="Hilley J.D."/>
            <person name="Dickens N.J."/>
            <person name="Wilkes J."/>
            <person name="Bates P.A."/>
            <person name="Depledge D.P."/>
            <person name="Harris D."/>
            <person name="Her Y."/>
            <person name="Herzyk P."/>
            <person name="Imamura H."/>
            <person name="Otto T.D."/>
            <person name="Sanders M."/>
            <person name="Seeger K."/>
            <person name="Dujardin J.C."/>
            <person name="Berriman M."/>
            <person name="Smith D.F."/>
            <person name="Hertz-Fowler C."/>
            <person name="Mottram J.C."/>
        </authorList>
    </citation>
    <scope>NUCLEOTIDE SEQUENCE [LARGE SCALE GENOMIC DNA]</scope>
    <source>
        <strain evidence="2 3">MHOM/GT/2001/U1103</strain>
    </source>
</reference>
<evidence type="ECO:0000256" key="1">
    <source>
        <dbReference type="SAM" id="MobiDB-lite"/>
    </source>
</evidence>
<dbReference type="AlphaFoldDB" id="E9ARY9"/>
<dbReference type="RefSeq" id="XP_003874215.1">
    <property type="nucleotide sequence ID" value="XM_003874166.1"/>
</dbReference>
<dbReference type="OMA" id="GKSEHNI"/>
<feature type="compositionally biased region" description="Polar residues" evidence="1">
    <location>
        <begin position="823"/>
        <end position="851"/>
    </location>
</feature>